<dbReference type="EMBL" id="CP115541">
    <property type="protein sequence ID" value="WNH52780.1"/>
    <property type="molecule type" value="Genomic_DNA"/>
</dbReference>
<evidence type="ECO:0000313" key="5">
    <source>
        <dbReference type="Proteomes" id="UP001302072"/>
    </source>
</evidence>
<sequence>MSRNVLVVEDEALIMMLIEDQLVDLGYVVHTAPGVEAAMLILRDQIVDMALLDVNLAGTSSAPVGHELEARGIPFAFATGYGQQGVDEAFRGHVCLQKPFRVVDLKRTLEALEHQLAEMGPQVSARTTSSIRMM</sequence>
<evidence type="ECO:0000256" key="2">
    <source>
        <dbReference type="PROSITE-ProRule" id="PRU00169"/>
    </source>
</evidence>
<gene>
    <name evidence="4" type="ORF">PDM29_00480</name>
</gene>
<dbReference type="Proteomes" id="UP001302072">
    <property type="component" value="Chromosome"/>
</dbReference>
<dbReference type="SUPFAM" id="SSF52172">
    <property type="entry name" value="CheY-like"/>
    <property type="match status" value="1"/>
</dbReference>
<dbReference type="InterPro" id="IPR050595">
    <property type="entry name" value="Bact_response_regulator"/>
</dbReference>
<dbReference type="RefSeq" id="WP_311191963.1">
    <property type="nucleotide sequence ID" value="NZ_CP115541.1"/>
</dbReference>
<protein>
    <submittedName>
        <fullName evidence="4">Response regulator</fullName>
    </submittedName>
</protein>
<name>A0ABY9YPE1_9GAMM</name>
<feature type="domain" description="Response regulatory" evidence="3">
    <location>
        <begin position="4"/>
        <end position="113"/>
    </location>
</feature>
<evidence type="ECO:0000259" key="3">
    <source>
        <dbReference type="PROSITE" id="PS50110"/>
    </source>
</evidence>
<dbReference type="SMART" id="SM00448">
    <property type="entry name" value="REC"/>
    <property type="match status" value="1"/>
</dbReference>
<dbReference type="PANTHER" id="PTHR44591:SF24">
    <property type="entry name" value="PROTEIN-GLUTAMATE METHYLESTERASE_PROTEIN-GLUTAMINE GLUTAMINASE 1"/>
    <property type="match status" value="1"/>
</dbReference>
<dbReference type="InterPro" id="IPR001789">
    <property type="entry name" value="Sig_transdc_resp-reg_receiver"/>
</dbReference>
<keyword evidence="5" id="KW-1185">Reference proteome</keyword>
<evidence type="ECO:0000313" key="4">
    <source>
        <dbReference type="EMBL" id="WNH52780.1"/>
    </source>
</evidence>
<dbReference type="Pfam" id="PF00072">
    <property type="entry name" value="Response_reg"/>
    <property type="match status" value="1"/>
</dbReference>
<dbReference type="InterPro" id="IPR011006">
    <property type="entry name" value="CheY-like_superfamily"/>
</dbReference>
<evidence type="ECO:0000256" key="1">
    <source>
        <dbReference type="ARBA" id="ARBA00022553"/>
    </source>
</evidence>
<reference evidence="4 5" key="1">
    <citation type="submission" date="2022-12" db="EMBL/GenBank/DDBJ databases">
        <title>Two new species, Stenotrophomonas aracearum and Stenotrophomonas oahuensis, isolated from Anthurium (Araceae family) in Hawaii.</title>
        <authorList>
            <person name="Chunag S.C."/>
            <person name="Dobhal S."/>
            <person name="Alvarez A."/>
            <person name="Arif M."/>
        </authorList>
    </citation>
    <scope>NUCLEOTIDE SEQUENCE [LARGE SCALE GENOMIC DNA]</scope>
    <source>
        <strain evidence="4 5">A5586</strain>
    </source>
</reference>
<proteinExistence type="predicted"/>
<keyword evidence="1 2" id="KW-0597">Phosphoprotein</keyword>
<feature type="modified residue" description="4-aspartylphosphate" evidence="2">
    <location>
        <position position="53"/>
    </location>
</feature>
<organism evidence="4 5">
    <name type="scientific">Stenotrophomonas oahuensis</name>
    <dbReference type="NCBI Taxonomy" id="3003271"/>
    <lineage>
        <taxon>Bacteria</taxon>
        <taxon>Pseudomonadati</taxon>
        <taxon>Pseudomonadota</taxon>
        <taxon>Gammaproteobacteria</taxon>
        <taxon>Lysobacterales</taxon>
        <taxon>Lysobacteraceae</taxon>
        <taxon>Stenotrophomonas</taxon>
    </lineage>
</organism>
<dbReference type="PANTHER" id="PTHR44591">
    <property type="entry name" value="STRESS RESPONSE REGULATOR PROTEIN 1"/>
    <property type="match status" value="1"/>
</dbReference>
<dbReference type="PROSITE" id="PS50110">
    <property type="entry name" value="RESPONSE_REGULATORY"/>
    <property type="match status" value="1"/>
</dbReference>
<dbReference type="Gene3D" id="3.40.50.2300">
    <property type="match status" value="1"/>
</dbReference>
<accession>A0ABY9YPE1</accession>